<sequence length="252" mass="28452">MADEKSAIVEQPGKEKEWMERPSIPGCPPGLEYLAAIDQILVKQKVELLEAFTGIDCKNRYVMTNSMGQQVYYAYEESGFCMRFCCDQFRSFSMHIVDNAGKEIIRVTRPFQCCAGCCWCISGQNCCAYRIAIESPPGNPIGYVYQGFSWWKPNFAVLDEDHNEVLSIGGPCCPCQCCCGCTGDVNFRFYSKDGTEIGRCAKVWSGLVKEMFTKADTFSVTFPKDLDVKQKAILLSAMFLIEFMYFESEDQS</sequence>
<dbReference type="PANTHER" id="PTHR23248:SF63">
    <property type="entry name" value="PHOSPHOLIPID SCRAMBLASE"/>
    <property type="match status" value="1"/>
</dbReference>
<dbReference type="OrthoDB" id="191150at2759"/>
<comment type="caution">
    <text evidence="3">The sequence shown here is derived from an EMBL/GenBank/DDBJ whole genome shotgun (WGS) entry which is preliminary data.</text>
</comment>
<dbReference type="GO" id="GO:0017128">
    <property type="term" value="F:phospholipid scramblase activity"/>
    <property type="evidence" value="ECO:0007669"/>
    <property type="project" value="InterPro"/>
</dbReference>
<dbReference type="SUPFAM" id="SSF54518">
    <property type="entry name" value="Tubby C-terminal domain-like"/>
    <property type="match status" value="1"/>
</dbReference>
<keyword evidence="2" id="KW-0564">Palmitate</keyword>
<keyword evidence="2" id="KW-0106">Calcium</keyword>
<protein>
    <recommendedName>
        <fullName evidence="2">Phospholipid scramblase</fullName>
    </recommendedName>
</protein>
<dbReference type="Proteomes" id="UP001152320">
    <property type="component" value="Chromosome 21"/>
</dbReference>
<dbReference type="AlphaFoldDB" id="A0A9Q1BC64"/>
<dbReference type="Pfam" id="PF03803">
    <property type="entry name" value="Scramblase"/>
    <property type="match status" value="1"/>
</dbReference>
<keyword evidence="4" id="KW-1185">Reference proteome</keyword>
<dbReference type="PANTHER" id="PTHR23248">
    <property type="entry name" value="PHOSPHOLIPID SCRAMBLASE-RELATED"/>
    <property type="match status" value="1"/>
</dbReference>
<accession>A0A9Q1BC64</accession>
<dbReference type="GO" id="GO:0005886">
    <property type="term" value="C:plasma membrane"/>
    <property type="evidence" value="ECO:0007669"/>
    <property type="project" value="TreeGrafter"/>
</dbReference>
<evidence type="ECO:0000256" key="1">
    <source>
        <dbReference type="ARBA" id="ARBA00005350"/>
    </source>
</evidence>
<comment type="function">
    <text evidence="2">May mediate accelerated ATP-independent bidirectional transbilayer migration of phospholipids upon binding calcium ions that results in a loss of phospholipid asymmetry in the plasma membrane.</text>
</comment>
<name>A0A9Q1BC64_HOLLE</name>
<comment type="similarity">
    <text evidence="1 2">Belongs to the phospholipid scramblase family.</text>
</comment>
<evidence type="ECO:0000256" key="2">
    <source>
        <dbReference type="RuleBase" id="RU363116"/>
    </source>
</evidence>
<dbReference type="InterPro" id="IPR025659">
    <property type="entry name" value="Tubby-like_C"/>
</dbReference>
<dbReference type="InterPro" id="IPR005552">
    <property type="entry name" value="Scramblase"/>
</dbReference>
<organism evidence="3 4">
    <name type="scientific">Holothuria leucospilota</name>
    <name type="common">Black long sea cucumber</name>
    <name type="synonym">Mertensiothuria leucospilota</name>
    <dbReference type="NCBI Taxonomy" id="206669"/>
    <lineage>
        <taxon>Eukaryota</taxon>
        <taxon>Metazoa</taxon>
        <taxon>Echinodermata</taxon>
        <taxon>Eleutherozoa</taxon>
        <taxon>Echinozoa</taxon>
        <taxon>Holothuroidea</taxon>
        <taxon>Aspidochirotacea</taxon>
        <taxon>Aspidochirotida</taxon>
        <taxon>Holothuriidae</taxon>
        <taxon>Holothuria</taxon>
    </lineage>
</organism>
<keyword evidence="2" id="KW-0449">Lipoprotein</keyword>
<reference evidence="3" key="1">
    <citation type="submission" date="2021-10" db="EMBL/GenBank/DDBJ databases">
        <title>Tropical sea cucumber genome reveals ecological adaptation and Cuvierian tubules defense mechanism.</title>
        <authorList>
            <person name="Chen T."/>
        </authorList>
    </citation>
    <scope>NUCLEOTIDE SEQUENCE</scope>
    <source>
        <strain evidence="3">Nanhai2018</strain>
        <tissue evidence="3">Muscle</tissue>
    </source>
</reference>
<comment type="cofactor">
    <cofactor evidence="2">
        <name>Ca(2+)</name>
        <dbReference type="ChEBI" id="CHEBI:29108"/>
    </cofactor>
</comment>
<evidence type="ECO:0000313" key="3">
    <source>
        <dbReference type="EMBL" id="KAJ8021275.1"/>
    </source>
</evidence>
<evidence type="ECO:0000313" key="4">
    <source>
        <dbReference type="Proteomes" id="UP001152320"/>
    </source>
</evidence>
<proteinExistence type="inferred from homology"/>
<gene>
    <name evidence="3" type="ORF">HOLleu_38427</name>
</gene>
<dbReference type="EMBL" id="JAIZAY010000021">
    <property type="protein sequence ID" value="KAJ8021275.1"/>
    <property type="molecule type" value="Genomic_DNA"/>
</dbReference>